<feature type="compositionally biased region" description="Basic and acidic residues" evidence="10">
    <location>
        <begin position="448"/>
        <end position="457"/>
    </location>
</feature>
<dbReference type="EnsemblMetazoa" id="XM_030996092">
    <property type="protein sequence ID" value="XP_030851952"/>
    <property type="gene ID" value="LOC589199"/>
</dbReference>
<dbReference type="OrthoDB" id="1939643at2759"/>
<feature type="compositionally biased region" description="Polar residues" evidence="10">
    <location>
        <begin position="419"/>
        <end position="442"/>
    </location>
</feature>
<feature type="compositionally biased region" description="Basic and acidic residues" evidence="10">
    <location>
        <begin position="60"/>
        <end position="69"/>
    </location>
</feature>
<dbReference type="InterPro" id="IPR011051">
    <property type="entry name" value="RmlC_Cupin_sf"/>
</dbReference>
<dbReference type="GO" id="GO:0005634">
    <property type="term" value="C:nucleus"/>
    <property type="evidence" value="ECO:0007669"/>
    <property type="project" value="UniProtKB-SubCell"/>
</dbReference>
<feature type="region of interest" description="Disordered" evidence="10">
    <location>
        <begin position="694"/>
        <end position="1181"/>
    </location>
</feature>
<comment type="similarity">
    <text evidence="2">Belongs to the CENP-C/MIF2 family.</text>
</comment>
<comment type="function">
    <text evidence="5">Component of the CENPA-NAC (nucleosome-associated) complex, a complex that plays a central role in assembly of kinetochore proteins, mitotic progression and chromosome segregation. The CENPA-NAC complex recruits the CENPA-CAD (nucleosome distal) complex and may be involved in incorporation of newly synthesized CENPA into centromeres. CENPC recruits DNA methylation and DNMT3B to both centromeric and pericentromeric satellite repeats and regulates the histone code in these regions.</text>
</comment>
<feature type="compositionally biased region" description="Basic and acidic residues" evidence="10">
    <location>
        <begin position="1034"/>
        <end position="1043"/>
    </location>
</feature>
<feature type="compositionally biased region" description="Basic and acidic residues" evidence="10">
    <location>
        <begin position="1095"/>
        <end position="1112"/>
    </location>
</feature>
<feature type="compositionally biased region" description="Basic and acidic residues" evidence="10">
    <location>
        <begin position="316"/>
        <end position="331"/>
    </location>
</feature>
<evidence type="ECO:0000256" key="6">
    <source>
        <dbReference type="ARBA" id="ARBA00064952"/>
    </source>
</evidence>
<dbReference type="GeneID" id="589199"/>
<feature type="domain" description="Mif2/CENP-C cupin" evidence="11">
    <location>
        <begin position="1335"/>
        <end position="1417"/>
    </location>
</feature>
<reference evidence="13" key="1">
    <citation type="submission" date="2015-02" db="EMBL/GenBank/DDBJ databases">
        <title>Genome sequencing for Strongylocentrotus purpuratus.</title>
        <authorList>
            <person name="Murali S."/>
            <person name="Liu Y."/>
            <person name="Vee V."/>
            <person name="English A."/>
            <person name="Wang M."/>
            <person name="Skinner E."/>
            <person name="Han Y."/>
            <person name="Muzny D.M."/>
            <person name="Worley K.C."/>
            <person name="Gibbs R.A."/>
        </authorList>
    </citation>
    <scope>NUCLEOTIDE SEQUENCE</scope>
</reference>
<evidence type="ECO:0000256" key="5">
    <source>
        <dbReference type="ARBA" id="ARBA00053516"/>
    </source>
</evidence>
<feature type="compositionally biased region" description="Basic and acidic residues" evidence="10">
    <location>
        <begin position="749"/>
        <end position="758"/>
    </location>
</feature>
<feature type="region of interest" description="Disordered" evidence="10">
    <location>
        <begin position="55"/>
        <end position="632"/>
    </location>
</feature>
<evidence type="ECO:0000313" key="12">
    <source>
        <dbReference type="EnsemblMetazoa" id="XP_030851952"/>
    </source>
</evidence>
<feature type="compositionally biased region" description="Basic and acidic residues" evidence="10">
    <location>
        <begin position="1009"/>
        <end position="1026"/>
    </location>
</feature>
<feature type="compositionally biased region" description="Acidic residues" evidence="10">
    <location>
        <begin position="593"/>
        <end position="629"/>
    </location>
</feature>
<sequence>MSAFKKKNVFVNPFYQDGVGRRTGIVVKKDVRKDSDGFEVFDDYWSESENDATMHTTLAAEKENKDGTMKKRSLRSMPSFTPQEASSDREASKVELPQDVSQAAENASALEADITGSIIKGRAPSLEPSSALSKFKTRQRLSFSEATTSEESQTSEGENSVGDEGESQESGSSSEGTVKAPSSQSELSQEEGDEQTETEEDDASGPVEHDDQQSSRTTSEPSSPQEEVPEPQAKATSPSDEGTTAQTRGSKRRSTRPDGDLSGPVPRETRSRKSISQSKNIVENEEIDEREAEKAVETRGRRSTRQSNASVLNENELQKDNEKSAKKGADTRRRKSTRQSKANEGKVDKDAVNDKEIDTNIKNSSRRSRSIKPSNVSVNKGNDIEIDLEKQEEKAGGTRRRKSTRQSKANDAVDDIEIDTNTQNGSRRSRSLKPSNMSINKGSDTEMELEKQEERAGGTRRSKSTRQSNVSIKDVQEDIVGDKETDDVTSNLRKSPHQSSRLEREIKRIHDRSIRRSKGVEDLKDDVEKETQVVKSRRKSKQQSNAPPGKEVEEEKGEEEEDEGTEDEVAPETDAETAGETEGEKVEGTKEEEVLETETESEFVTETEEEEGERNIEEPESEEAVDTEVDEIKKTEEENFRKAIKQKEKTVVASKSDVVEDEDDDTEKVFFSLRASFAVPSVHEVEDEFEFADADSQEYGLLDDTQKGNRKKAGRTNRKTIAKGGKKNDKEVVQKEKPEKLPKSTRRPTQKDKQESKMGKGQKKKASKRGSEIGRDDDQKKLKESPNESLSGDGHDSKLAMGGKKSRGKKSNQQKKQLQRSQRSSESTSQASSSDADADSQVDDDQAAAVDLPQKNQRKRRQKKPSNQKASSSDADAGSQVDDDQAAAVDLPQKKQRKQRQKKSSDHPAEVSNSSKTASDETLGVDEDGPSTGKAGSSSSAFRSRRSSVHFTTKDMISVGGDISIHQVSSAEDKSSDNKDAPPTTATLSKDHKKSRRSSKGRSSGGGAKTRDKANEDDTKNVEEHLSGQSSHESTAESDRETADQGQSRRGRKKGAKAKKPSKRPSSKATSTTSEDSLKTDEEDGVRRTKRHRAPPREYWHDSIEHTEDHTDTTQVLVAHHDANQNQSDQSIDQSTDQPTDQSPKGPTPPGKSPSTSSGGARSITSTGSILKVSRNWDKRPKNKKNKYSILYTEKPLRKAYIIKPDEEDGVRRTRRQRVRPLEYWRNERPLYERRKSGGLALAGIISPGAPEERVSVRSMRQPAKPKGHLPVTPSHISIHASPPVGTSKVCQPTINVVNPDTKQEVAIDAVATSKMLKFTGPSGLPAKPDDAITISKALSQKAFAAGILTIRPFGEKGSQLVRRDTMIFYVVRGKVAMTLHETSQILQSGDWFFVPKGNVYNITNLRRDEAKLTFFQLKSS</sequence>
<feature type="compositionally biased region" description="Basic and acidic residues" evidence="10">
    <location>
        <begin position="387"/>
        <end position="396"/>
    </location>
</feature>
<feature type="compositionally biased region" description="Basic residues" evidence="10">
    <location>
        <begin position="804"/>
        <end position="813"/>
    </location>
</feature>
<evidence type="ECO:0000259" key="11">
    <source>
        <dbReference type="Pfam" id="PF11699"/>
    </source>
</evidence>
<dbReference type="GO" id="GO:0051455">
    <property type="term" value="P:spindle attachment to meiosis I kinetochore"/>
    <property type="evidence" value="ECO:0000318"/>
    <property type="project" value="GO_Central"/>
</dbReference>
<feature type="compositionally biased region" description="Low complexity" evidence="10">
    <location>
        <begin position="142"/>
        <end position="160"/>
    </location>
</feature>
<feature type="compositionally biased region" description="Polar residues" evidence="10">
    <location>
        <begin position="371"/>
        <end position="380"/>
    </location>
</feature>
<keyword evidence="4" id="KW-0539">Nucleus</keyword>
<evidence type="ECO:0000313" key="13">
    <source>
        <dbReference type="Proteomes" id="UP000007110"/>
    </source>
</evidence>
<dbReference type="Pfam" id="PF11699">
    <property type="entry name" value="CENP-C_C"/>
    <property type="match status" value="1"/>
</dbReference>
<feature type="compositionally biased region" description="Low complexity" evidence="10">
    <location>
        <begin position="1124"/>
        <end position="1145"/>
    </location>
</feature>
<reference evidence="12" key="2">
    <citation type="submission" date="2021-01" db="UniProtKB">
        <authorList>
            <consortium name="EnsemblMetazoa"/>
        </authorList>
    </citation>
    <scope>IDENTIFICATION</scope>
</reference>
<dbReference type="InParanoid" id="A0A7M7PLB9"/>
<feature type="compositionally biased region" description="Acidic residues" evidence="10">
    <location>
        <begin position="836"/>
        <end position="846"/>
    </location>
</feature>
<feature type="compositionally biased region" description="Acidic residues" evidence="10">
    <location>
        <begin position="552"/>
        <end position="581"/>
    </location>
</feature>
<keyword evidence="3" id="KW-0238">DNA-binding</keyword>
<dbReference type="OMA" id="EAFGHSE"/>
<feature type="compositionally biased region" description="Basic and acidic residues" evidence="10">
    <location>
        <begin position="769"/>
        <end position="786"/>
    </location>
</feature>
<feature type="compositionally biased region" description="Basic and acidic residues" evidence="10">
    <location>
        <begin position="500"/>
        <end position="532"/>
    </location>
</feature>
<dbReference type="Gene3D" id="2.60.120.10">
    <property type="entry name" value="Jelly Rolls"/>
    <property type="match status" value="1"/>
</dbReference>
<evidence type="ECO:0000256" key="2">
    <source>
        <dbReference type="ARBA" id="ARBA00010291"/>
    </source>
</evidence>
<comment type="subcellular location">
    <subcellularLocation>
        <location evidence="1">Nucleus</location>
    </subcellularLocation>
</comment>
<dbReference type="PANTHER" id="PTHR16684:SF11">
    <property type="entry name" value="CENTROMERE PROTEIN C"/>
    <property type="match status" value="1"/>
</dbReference>
<feature type="compositionally biased region" description="Polar residues" evidence="10">
    <location>
        <begin position="234"/>
        <end position="248"/>
    </location>
</feature>
<evidence type="ECO:0000256" key="10">
    <source>
        <dbReference type="SAM" id="MobiDB-lite"/>
    </source>
</evidence>
<dbReference type="GO" id="GO:0000776">
    <property type="term" value="C:kinetochore"/>
    <property type="evidence" value="ECO:0007669"/>
    <property type="project" value="InterPro"/>
</dbReference>
<feature type="compositionally biased region" description="Basic residues" evidence="10">
    <location>
        <begin position="708"/>
        <end position="725"/>
    </location>
</feature>
<dbReference type="RefSeq" id="XP_030851952.1">
    <property type="nucleotide sequence ID" value="XM_030996092.1"/>
</dbReference>
<feature type="compositionally biased region" description="Basic and acidic residues" evidence="10">
    <location>
        <begin position="291"/>
        <end position="300"/>
    </location>
</feature>
<feature type="compositionally biased region" description="Basic residues" evidence="10">
    <location>
        <begin position="991"/>
        <end position="1000"/>
    </location>
</feature>
<feature type="compositionally biased region" description="Basic and acidic residues" evidence="10">
    <location>
        <begin position="971"/>
        <end position="980"/>
    </location>
</feature>
<dbReference type="InterPro" id="IPR014710">
    <property type="entry name" value="RmlC-like_jellyroll"/>
</dbReference>
<dbReference type="SUPFAM" id="SSF51182">
    <property type="entry name" value="RmlC-like cupins"/>
    <property type="match status" value="1"/>
</dbReference>
<evidence type="ECO:0000256" key="4">
    <source>
        <dbReference type="ARBA" id="ARBA00023242"/>
    </source>
</evidence>
<name>A0A7M7PLB9_STRPU</name>
<dbReference type="KEGG" id="spu:589199"/>
<feature type="compositionally biased region" description="Low complexity" evidence="10">
    <location>
        <begin position="867"/>
        <end position="890"/>
    </location>
</feature>
<protein>
    <recommendedName>
        <fullName evidence="7">Centromere protein C</fullName>
    </recommendedName>
    <alternativeName>
        <fullName evidence="8">Centromere autoantigen C</fullName>
    </alternativeName>
    <alternativeName>
        <fullName evidence="9">Centromere protein C 1</fullName>
    </alternativeName>
</protein>
<dbReference type="PANTHER" id="PTHR16684">
    <property type="entry name" value="CENTROMERE PROTEIN C"/>
    <property type="match status" value="1"/>
</dbReference>
<dbReference type="InterPro" id="IPR028386">
    <property type="entry name" value="CENP-C/Mif2/cnp3"/>
</dbReference>
<feature type="compositionally biased region" description="Polar residues" evidence="10">
    <location>
        <begin position="76"/>
        <end position="85"/>
    </location>
</feature>
<proteinExistence type="inferred from homology"/>
<organism evidence="12 13">
    <name type="scientific">Strongylocentrotus purpuratus</name>
    <name type="common">Purple sea urchin</name>
    <dbReference type="NCBI Taxonomy" id="7668"/>
    <lineage>
        <taxon>Eukaryota</taxon>
        <taxon>Metazoa</taxon>
        <taxon>Echinodermata</taxon>
        <taxon>Eleutherozoa</taxon>
        <taxon>Echinozoa</taxon>
        <taxon>Echinoidea</taxon>
        <taxon>Euechinoidea</taxon>
        <taxon>Echinacea</taxon>
        <taxon>Camarodonta</taxon>
        <taxon>Echinidea</taxon>
        <taxon>Strongylocentrotidae</taxon>
        <taxon>Strongylocentrotus</taxon>
    </lineage>
</organism>
<dbReference type="FunFam" id="2.60.120.10:FF:000033">
    <property type="entry name" value="Centromere protein C 1"/>
    <property type="match status" value="1"/>
</dbReference>
<evidence type="ECO:0000256" key="7">
    <source>
        <dbReference type="ARBA" id="ARBA00068530"/>
    </source>
</evidence>
<evidence type="ECO:0000256" key="1">
    <source>
        <dbReference type="ARBA" id="ARBA00004123"/>
    </source>
</evidence>
<feature type="compositionally biased region" description="Acidic residues" evidence="10">
    <location>
        <begin position="188"/>
        <end position="203"/>
    </location>
</feature>
<keyword evidence="13" id="KW-1185">Reference proteome</keyword>
<feature type="compositionally biased region" description="Basic and acidic residues" evidence="10">
    <location>
        <begin position="341"/>
        <end position="359"/>
    </location>
</feature>
<feature type="compositionally biased region" description="Basic residues" evidence="10">
    <location>
        <begin position="856"/>
        <end position="866"/>
    </location>
</feature>
<feature type="compositionally biased region" description="Basic residues" evidence="10">
    <location>
        <begin position="1049"/>
        <end position="1066"/>
    </location>
</feature>
<feature type="compositionally biased region" description="Low complexity" evidence="10">
    <location>
        <begin position="214"/>
        <end position="232"/>
    </location>
</feature>
<dbReference type="InterPro" id="IPR025974">
    <property type="entry name" value="Mif2/CENP-C_cupin"/>
</dbReference>
<evidence type="ECO:0000256" key="9">
    <source>
        <dbReference type="ARBA" id="ARBA00083562"/>
    </source>
</evidence>
<feature type="compositionally biased region" description="Basic and acidic residues" evidence="10">
    <location>
        <begin position="726"/>
        <end position="742"/>
    </location>
</feature>
<feature type="compositionally biased region" description="Basic and acidic residues" evidence="10">
    <location>
        <begin position="474"/>
        <end position="483"/>
    </location>
</feature>
<dbReference type="GO" id="GO:0051315">
    <property type="term" value="P:attachment of mitotic spindle microtubules to kinetochore"/>
    <property type="evidence" value="ECO:0000318"/>
    <property type="project" value="GO_Central"/>
</dbReference>
<comment type="subunit">
    <text evidence="6">Oligomer. Component of the CENPA-NAC complex, at least composed of CENPA, CENPC, CENPH, CENPM, CENPN, CENPT and CENPU. The CENPA-NAC complex interacts with the CENPA-CAD complex, composed of CENPI, CENPK, CENPL, CENPO, CENPP, CENPQ, CENPR and CENPS. Binds to DAXX. Interacts with DNMT3B. Interacts directly with CENPA. Identified in a centromere complex containing histones H2A, H2B and H4, and at least CENPA, CENPB, CENPC, CENPT, CENPN, HJURP, SUPT16H, SSRP1 and RSF1. Interacts with MEIKIN.</text>
</comment>
<feature type="compositionally biased region" description="Basic and acidic residues" evidence="10">
    <location>
        <begin position="582"/>
        <end position="592"/>
    </location>
</feature>
<feature type="compositionally biased region" description="Low complexity" evidence="10">
    <location>
        <begin position="814"/>
        <end position="835"/>
    </location>
</feature>
<feature type="compositionally biased region" description="Polar residues" evidence="10">
    <location>
        <begin position="305"/>
        <end position="315"/>
    </location>
</feature>
<evidence type="ECO:0000256" key="3">
    <source>
        <dbReference type="ARBA" id="ARBA00023125"/>
    </source>
</evidence>
<dbReference type="Proteomes" id="UP000007110">
    <property type="component" value="Unassembled WGS sequence"/>
</dbReference>
<dbReference type="GO" id="GO:0051382">
    <property type="term" value="P:kinetochore assembly"/>
    <property type="evidence" value="ECO:0000318"/>
    <property type="project" value="GO_Central"/>
</dbReference>
<evidence type="ECO:0000256" key="8">
    <source>
        <dbReference type="ARBA" id="ARBA00082151"/>
    </source>
</evidence>
<accession>A0A7M7PLB9</accession>
<dbReference type="GO" id="GO:0019237">
    <property type="term" value="F:centromeric DNA binding"/>
    <property type="evidence" value="ECO:0000318"/>
    <property type="project" value="GO_Central"/>
</dbReference>
<feature type="compositionally biased region" description="Polar residues" evidence="10">
    <location>
        <begin position="488"/>
        <end position="499"/>
    </location>
</feature>